<gene>
    <name evidence="2" type="ORF">WMSIL1_LOCUS8591</name>
</gene>
<dbReference type="PROSITE" id="PS50994">
    <property type="entry name" value="INTEGRASE"/>
    <property type="match status" value="1"/>
</dbReference>
<organism evidence="2 3">
    <name type="scientific">Hymenolepis diminuta</name>
    <name type="common">Rat tapeworm</name>
    <dbReference type="NCBI Taxonomy" id="6216"/>
    <lineage>
        <taxon>Eukaryota</taxon>
        <taxon>Metazoa</taxon>
        <taxon>Spiralia</taxon>
        <taxon>Lophotrochozoa</taxon>
        <taxon>Platyhelminthes</taxon>
        <taxon>Cestoda</taxon>
        <taxon>Eucestoda</taxon>
        <taxon>Cyclophyllidea</taxon>
        <taxon>Hymenolepididae</taxon>
        <taxon>Hymenolepis</taxon>
    </lineage>
</organism>
<dbReference type="PANTHER" id="PTHR38681">
    <property type="entry name" value="RETROVIRUS-RELATED POL POLYPROTEIN FROM TRANSPOSON 412-LIKE PROTEIN-RELATED"/>
    <property type="match status" value="1"/>
</dbReference>
<dbReference type="Proteomes" id="UP000321570">
    <property type="component" value="Unassembled WGS sequence"/>
</dbReference>
<dbReference type="EMBL" id="CABIJS010000333">
    <property type="protein sequence ID" value="VUZ49859.1"/>
    <property type="molecule type" value="Genomic_DNA"/>
</dbReference>
<evidence type="ECO:0000259" key="1">
    <source>
        <dbReference type="PROSITE" id="PS50994"/>
    </source>
</evidence>
<dbReference type="InterPro" id="IPR036397">
    <property type="entry name" value="RNaseH_sf"/>
</dbReference>
<dbReference type="Gene3D" id="3.30.420.10">
    <property type="entry name" value="Ribonuclease H-like superfamily/Ribonuclease H"/>
    <property type="match status" value="1"/>
</dbReference>
<dbReference type="InterPro" id="IPR012337">
    <property type="entry name" value="RNaseH-like_sf"/>
</dbReference>
<name>A0A564YS93_HYMDI</name>
<dbReference type="PANTHER" id="PTHR38681:SF1">
    <property type="entry name" value="RETROVIRUS-RELATED POL POLYPROTEIN FROM TRANSPOSON 412-LIKE PROTEIN"/>
    <property type="match status" value="1"/>
</dbReference>
<dbReference type="SUPFAM" id="SSF53098">
    <property type="entry name" value="Ribonuclease H-like"/>
    <property type="match status" value="1"/>
</dbReference>
<dbReference type="GO" id="GO:0003676">
    <property type="term" value="F:nucleic acid binding"/>
    <property type="evidence" value="ECO:0007669"/>
    <property type="project" value="InterPro"/>
</dbReference>
<evidence type="ECO:0000313" key="3">
    <source>
        <dbReference type="Proteomes" id="UP000321570"/>
    </source>
</evidence>
<dbReference type="AlphaFoldDB" id="A0A564YS93"/>
<proteinExistence type="predicted"/>
<accession>A0A564YS93</accession>
<keyword evidence="3" id="KW-1185">Reference proteome</keyword>
<reference evidence="2 3" key="1">
    <citation type="submission" date="2019-07" db="EMBL/GenBank/DDBJ databases">
        <authorList>
            <person name="Jastrzebski P J."/>
            <person name="Paukszto L."/>
            <person name="Jastrzebski P J."/>
        </authorList>
    </citation>
    <scope>NUCLEOTIDE SEQUENCE [LARGE SCALE GENOMIC DNA]</scope>
    <source>
        <strain evidence="2 3">WMS-il1</strain>
    </source>
</reference>
<feature type="domain" description="Integrase catalytic" evidence="1">
    <location>
        <begin position="1"/>
        <end position="128"/>
    </location>
</feature>
<dbReference type="InterPro" id="IPR001584">
    <property type="entry name" value="Integrase_cat-core"/>
</dbReference>
<dbReference type="GO" id="GO:0015074">
    <property type="term" value="P:DNA integration"/>
    <property type="evidence" value="ECO:0007669"/>
    <property type="project" value="InterPro"/>
</dbReference>
<sequence>MPDLASETVARTFTERWVATFGVPSTITTNRGTQFESQLFSELTNLLGTSRIRTTAYHPQANGLVERFHPQLKAALAAHCTPERWTEVLPLVLLGIQTAVKEDLNCSAAEMVFGVPLKLPGQFLSPTDKSFWPNPVNYVECLRFHMQNLQALPTRLTSNPIFIPTDLKSCSHVFLRHNAVRKPLQPIYDGPFKVLQRGEMTLTILQNGRESVVSIDRVKPAYLDKPVIENSASLFQPKPPDKETGKPIVVDRNGRHLQKLAFRLWWRPFTTEIFGDLEETFLDADIDDVRGGGFFGTLDEFEESFVATDDFALYPR</sequence>
<protein>
    <recommendedName>
        <fullName evidence="1">Integrase catalytic domain-containing protein</fullName>
    </recommendedName>
</protein>
<evidence type="ECO:0000313" key="2">
    <source>
        <dbReference type="EMBL" id="VUZ49859.1"/>
    </source>
</evidence>